<dbReference type="GO" id="GO:0097192">
    <property type="term" value="P:extrinsic apoptotic signaling pathway in absence of ligand"/>
    <property type="evidence" value="ECO:0007669"/>
    <property type="project" value="TreeGrafter"/>
</dbReference>
<dbReference type="GO" id="GO:0012505">
    <property type="term" value="C:endomembrane system"/>
    <property type="evidence" value="ECO:0007669"/>
    <property type="project" value="UniProtKB-SubCell"/>
</dbReference>
<evidence type="ECO:0000256" key="5">
    <source>
        <dbReference type="ARBA" id="ARBA00022989"/>
    </source>
</evidence>
<name>A0A9W9ZMS8_9CNID</name>
<evidence type="ECO:0000256" key="2">
    <source>
        <dbReference type="ARBA" id="ARBA00009458"/>
    </source>
</evidence>
<evidence type="ECO:0000313" key="8">
    <source>
        <dbReference type="EMBL" id="KAJ7384588.1"/>
    </source>
</evidence>
<sequence>MSCLQKNRMVIAQTDSEEIRRVSQEARSLAHDLVTYRIGKASPPPTQTAAILRKLSDELEDRHAMVLANMCGRLNILNGTAHEKFVQVADEVFRDGVNWGRIVAIFAFGAKLAQYCIGNGLQEDVHDIIDWVGNYISSLSGWIYSHGGWEAFNQIFGEVCEDREKTWWRKLCLAAMGLGAIATLVYQQAC</sequence>
<dbReference type="Proteomes" id="UP001163046">
    <property type="component" value="Unassembled WGS sequence"/>
</dbReference>
<accession>A0A9W9ZMS8</accession>
<dbReference type="InterPro" id="IPR046371">
    <property type="entry name" value="Bcl-2_BH1-3"/>
</dbReference>
<dbReference type="PROSITE" id="PS01080">
    <property type="entry name" value="BH1"/>
    <property type="match status" value="1"/>
</dbReference>
<dbReference type="GO" id="GO:0042981">
    <property type="term" value="P:regulation of apoptotic process"/>
    <property type="evidence" value="ECO:0007669"/>
    <property type="project" value="InterPro"/>
</dbReference>
<evidence type="ECO:0000256" key="6">
    <source>
        <dbReference type="ARBA" id="ARBA00023136"/>
    </source>
</evidence>
<dbReference type="PANTHER" id="PTHR11256:SF47">
    <property type="entry name" value="BCL-2-LIKE PROTEIN 10"/>
    <property type="match status" value="1"/>
</dbReference>
<organism evidence="8 9">
    <name type="scientific">Desmophyllum pertusum</name>
    <dbReference type="NCBI Taxonomy" id="174260"/>
    <lineage>
        <taxon>Eukaryota</taxon>
        <taxon>Metazoa</taxon>
        <taxon>Cnidaria</taxon>
        <taxon>Anthozoa</taxon>
        <taxon>Hexacorallia</taxon>
        <taxon>Scleractinia</taxon>
        <taxon>Caryophylliina</taxon>
        <taxon>Caryophylliidae</taxon>
        <taxon>Desmophyllum</taxon>
    </lineage>
</organism>
<dbReference type="PRINTS" id="PR01862">
    <property type="entry name" value="BCL2FAMILY"/>
</dbReference>
<comment type="subcellular location">
    <subcellularLocation>
        <location evidence="1">Endomembrane system</location>
    </subcellularLocation>
</comment>
<keyword evidence="4" id="KW-0053">Apoptosis</keyword>
<protein>
    <recommendedName>
        <fullName evidence="7">Bcl-2 Bcl-2 homology region 1-3 domain-containing protein</fullName>
    </recommendedName>
</protein>
<comment type="similarity">
    <text evidence="2">Belongs to the Bcl-2 family.</text>
</comment>
<dbReference type="GO" id="GO:0001836">
    <property type="term" value="P:release of cytochrome c from mitochondria"/>
    <property type="evidence" value="ECO:0007669"/>
    <property type="project" value="TreeGrafter"/>
</dbReference>
<feature type="domain" description="Bcl-2 Bcl-2 homology region 1-3" evidence="7">
    <location>
        <begin position="52"/>
        <end position="149"/>
    </location>
</feature>
<evidence type="ECO:0000256" key="3">
    <source>
        <dbReference type="ARBA" id="ARBA00022692"/>
    </source>
</evidence>
<dbReference type="InterPro" id="IPR036834">
    <property type="entry name" value="Bcl-2-like_sf"/>
</dbReference>
<evidence type="ECO:0000259" key="7">
    <source>
        <dbReference type="SMART" id="SM00337"/>
    </source>
</evidence>
<dbReference type="CDD" id="cd06845">
    <property type="entry name" value="Bcl-2_like"/>
    <property type="match status" value="1"/>
</dbReference>
<reference evidence="8" key="1">
    <citation type="submission" date="2023-01" db="EMBL/GenBank/DDBJ databases">
        <title>Genome assembly of the deep-sea coral Lophelia pertusa.</title>
        <authorList>
            <person name="Herrera S."/>
            <person name="Cordes E."/>
        </authorList>
    </citation>
    <scope>NUCLEOTIDE SEQUENCE</scope>
    <source>
        <strain evidence="8">USNM1676648</strain>
        <tissue evidence="8">Polyp</tissue>
    </source>
</reference>
<dbReference type="PROSITE" id="PS50062">
    <property type="entry name" value="BCL2_FAMILY"/>
    <property type="match status" value="1"/>
</dbReference>
<dbReference type="Pfam" id="PF00452">
    <property type="entry name" value="Bcl-2"/>
    <property type="match status" value="1"/>
</dbReference>
<keyword evidence="3" id="KW-0812">Transmembrane</keyword>
<keyword evidence="5" id="KW-1133">Transmembrane helix</keyword>
<gene>
    <name evidence="8" type="ORF">OS493_021220</name>
</gene>
<evidence type="ECO:0000313" key="9">
    <source>
        <dbReference type="Proteomes" id="UP001163046"/>
    </source>
</evidence>
<evidence type="ECO:0000256" key="4">
    <source>
        <dbReference type="ARBA" id="ARBA00022703"/>
    </source>
</evidence>
<evidence type="ECO:0000256" key="1">
    <source>
        <dbReference type="ARBA" id="ARBA00004308"/>
    </source>
</evidence>
<dbReference type="SMART" id="SM00337">
    <property type="entry name" value="BCL"/>
    <property type="match status" value="1"/>
</dbReference>
<dbReference type="Gene3D" id="1.10.437.10">
    <property type="entry name" value="Blc2-like"/>
    <property type="match status" value="1"/>
</dbReference>
<dbReference type="AlphaFoldDB" id="A0A9W9ZMS8"/>
<dbReference type="InterPro" id="IPR002475">
    <property type="entry name" value="Bcl2-like"/>
</dbReference>
<dbReference type="GO" id="GO:0008630">
    <property type="term" value="P:intrinsic apoptotic signaling pathway in response to DNA damage"/>
    <property type="evidence" value="ECO:0007669"/>
    <property type="project" value="TreeGrafter"/>
</dbReference>
<dbReference type="InterPro" id="IPR026298">
    <property type="entry name" value="Bcl-2_fam"/>
</dbReference>
<dbReference type="InterPro" id="IPR020717">
    <property type="entry name" value="Bcl2_BH1_motif_CS"/>
</dbReference>
<dbReference type="PANTHER" id="PTHR11256">
    <property type="entry name" value="BCL-2 RELATED"/>
    <property type="match status" value="1"/>
</dbReference>
<keyword evidence="6" id="KW-0472">Membrane</keyword>
<dbReference type="OrthoDB" id="6021377at2759"/>
<proteinExistence type="inferred from homology"/>
<keyword evidence="9" id="KW-1185">Reference proteome</keyword>
<dbReference type="EMBL" id="MU825886">
    <property type="protein sequence ID" value="KAJ7384588.1"/>
    <property type="molecule type" value="Genomic_DNA"/>
</dbReference>
<dbReference type="GO" id="GO:0005741">
    <property type="term" value="C:mitochondrial outer membrane"/>
    <property type="evidence" value="ECO:0007669"/>
    <property type="project" value="TreeGrafter"/>
</dbReference>
<dbReference type="SUPFAM" id="SSF56854">
    <property type="entry name" value="Bcl-2 inhibitors of programmed cell death"/>
    <property type="match status" value="1"/>
</dbReference>
<dbReference type="GO" id="GO:0051400">
    <property type="term" value="F:BH domain binding"/>
    <property type="evidence" value="ECO:0007669"/>
    <property type="project" value="TreeGrafter"/>
</dbReference>
<comment type="caution">
    <text evidence="8">The sequence shown here is derived from an EMBL/GenBank/DDBJ whole genome shotgun (WGS) entry which is preliminary data.</text>
</comment>